<dbReference type="InterPro" id="IPR007267">
    <property type="entry name" value="GtrA_DPMS_TM"/>
</dbReference>
<dbReference type="EMBL" id="JAAIUV010000001">
    <property type="protein sequence ID" value="NEX77488.1"/>
    <property type="molecule type" value="Genomic_DNA"/>
</dbReference>
<organism evidence="8 9">
    <name type="scientific">Neobacillus thermocopriae</name>
    <dbReference type="NCBI Taxonomy" id="1215031"/>
    <lineage>
        <taxon>Bacteria</taxon>
        <taxon>Bacillati</taxon>
        <taxon>Bacillota</taxon>
        <taxon>Bacilli</taxon>
        <taxon>Bacillales</taxon>
        <taxon>Bacillaceae</taxon>
        <taxon>Neobacillus</taxon>
    </lineage>
</organism>
<feature type="transmembrane region" description="Helical" evidence="6">
    <location>
        <begin position="73"/>
        <end position="95"/>
    </location>
</feature>
<reference evidence="8" key="1">
    <citation type="submission" date="2020-02" db="EMBL/GenBank/DDBJ databases">
        <title>Bacillus sedimentmangrovi sp. nov., isolated from sediment of the mangrove ecosystem.</title>
        <authorList>
            <person name="Liu G."/>
        </authorList>
    </citation>
    <scope>NUCLEOTIDE SEQUENCE [LARGE SCALE GENOMIC DNA]</scope>
    <source>
        <strain evidence="8">SgZ-7</strain>
    </source>
</reference>
<evidence type="ECO:0000313" key="9">
    <source>
        <dbReference type="Proteomes" id="UP000481621"/>
    </source>
</evidence>
<dbReference type="PANTHER" id="PTHR38459:SF5">
    <property type="entry name" value="CELL WALL TEICHOIC ACID GLYCOSYLATION PROTEIN GTCA"/>
    <property type="match status" value="1"/>
</dbReference>
<feature type="transmembrane region" description="Helical" evidence="6">
    <location>
        <begin position="33"/>
        <end position="52"/>
    </location>
</feature>
<proteinExistence type="inferred from homology"/>
<feature type="transmembrane region" description="Helical" evidence="6">
    <location>
        <begin position="107"/>
        <end position="126"/>
    </location>
</feature>
<evidence type="ECO:0000256" key="4">
    <source>
        <dbReference type="ARBA" id="ARBA00022989"/>
    </source>
</evidence>
<evidence type="ECO:0000259" key="7">
    <source>
        <dbReference type="Pfam" id="PF04138"/>
    </source>
</evidence>
<protein>
    <submittedName>
        <fullName evidence="8">GtrA family protein</fullName>
    </submittedName>
</protein>
<feature type="domain" description="GtrA/DPMS transmembrane" evidence="7">
    <location>
        <begin position="9"/>
        <end position="126"/>
    </location>
</feature>
<evidence type="ECO:0000256" key="2">
    <source>
        <dbReference type="ARBA" id="ARBA00009399"/>
    </source>
</evidence>
<evidence type="ECO:0000256" key="3">
    <source>
        <dbReference type="ARBA" id="ARBA00022692"/>
    </source>
</evidence>
<dbReference type="GO" id="GO:0005886">
    <property type="term" value="C:plasma membrane"/>
    <property type="evidence" value="ECO:0007669"/>
    <property type="project" value="TreeGrafter"/>
</dbReference>
<accession>A0A6B3TLB2</accession>
<comment type="subcellular location">
    <subcellularLocation>
        <location evidence="1">Membrane</location>
        <topology evidence="1">Multi-pass membrane protein</topology>
    </subcellularLocation>
</comment>
<keyword evidence="3 6" id="KW-0812">Transmembrane</keyword>
<dbReference type="RefSeq" id="WP_163250073.1">
    <property type="nucleotide sequence ID" value="NZ_JAAIUV010000001.1"/>
</dbReference>
<dbReference type="Proteomes" id="UP000481621">
    <property type="component" value="Unassembled WGS sequence"/>
</dbReference>
<dbReference type="GO" id="GO:0000271">
    <property type="term" value="P:polysaccharide biosynthetic process"/>
    <property type="evidence" value="ECO:0007669"/>
    <property type="project" value="InterPro"/>
</dbReference>
<dbReference type="AlphaFoldDB" id="A0A6B3TLB2"/>
<feature type="transmembrane region" description="Helical" evidence="6">
    <location>
        <begin position="7"/>
        <end position="27"/>
    </location>
</feature>
<sequence length="134" mass="15745">MLNKEIMNYLIFGVLTTIVNIALFWVMVSYFGWNYQIATVFAWVLSVAFAFITNKRFVFNSQSFAWSVIEKELIQFYFFRVISLLFDLFLMYLFIELVHVGEIYAKVIANIVVILINYMASKWIIFGKARNSSS</sequence>
<dbReference type="Pfam" id="PF04138">
    <property type="entry name" value="GtrA_DPMS_TM"/>
    <property type="match status" value="1"/>
</dbReference>
<dbReference type="InterPro" id="IPR051401">
    <property type="entry name" value="GtrA_CellWall_Glycosyl"/>
</dbReference>
<dbReference type="PANTHER" id="PTHR38459">
    <property type="entry name" value="PROPHAGE BACTOPRENOL-LINKED GLUCOSE TRANSLOCASE HOMOLOG"/>
    <property type="match status" value="1"/>
</dbReference>
<comment type="similarity">
    <text evidence="2">Belongs to the GtrA family.</text>
</comment>
<gene>
    <name evidence="8" type="ORF">G4Z05_01045</name>
</gene>
<evidence type="ECO:0000256" key="6">
    <source>
        <dbReference type="SAM" id="Phobius"/>
    </source>
</evidence>
<evidence type="ECO:0000256" key="5">
    <source>
        <dbReference type="ARBA" id="ARBA00023136"/>
    </source>
</evidence>
<keyword evidence="5 6" id="KW-0472">Membrane</keyword>
<keyword evidence="4 6" id="KW-1133">Transmembrane helix</keyword>
<evidence type="ECO:0000256" key="1">
    <source>
        <dbReference type="ARBA" id="ARBA00004141"/>
    </source>
</evidence>
<name>A0A6B3TLB2_9BACI</name>
<comment type="caution">
    <text evidence="8">The sequence shown here is derived from an EMBL/GenBank/DDBJ whole genome shotgun (WGS) entry which is preliminary data.</text>
</comment>
<keyword evidence="9" id="KW-1185">Reference proteome</keyword>
<evidence type="ECO:0000313" key="8">
    <source>
        <dbReference type="EMBL" id="NEX77488.1"/>
    </source>
</evidence>